<accession>A0A212UH43</accession>
<reference evidence="2" key="1">
    <citation type="submission" date="2017-06" db="EMBL/GenBank/DDBJ databases">
        <authorList>
            <person name="Varghese N."/>
            <person name="Submissions S."/>
        </authorList>
    </citation>
    <scope>NUCLEOTIDE SEQUENCE [LARGE SCALE GENOMIC DNA]</scope>
    <source>
        <strain evidence="2">DSM 11116</strain>
    </source>
</reference>
<evidence type="ECO:0000313" key="2">
    <source>
        <dbReference type="Proteomes" id="UP000198131"/>
    </source>
</evidence>
<dbReference type="Proteomes" id="UP000198131">
    <property type="component" value="Unassembled WGS sequence"/>
</dbReference>
<dbReference type="OrthoDB" id="9792687at2"/>
<organism evidence="1 2">
    <name type="scientific">Hymenobacter gelipurpurascens</name>
    <dbReference type="NCBI Taxonomy" id="89968"/>
    <lineage>
        <taxon>Bacteria</taxon>
        <taxon>Pseudomonadati</taxon>
        <taxon>Bacteroidota</taxon>
        <taxon>Cytophagia</taxon>
        <taxon>Cytophagales</taxon>
        <taxon>Hymenobacteraceae</taxon>
        <taxon>Hymenobacter</taxon>
    </lineage>
</organism>
<sequence>MELNNEPEGAPATVLPVDAGAVLTQPALPTLPVVALGQETLPMLAAVVVSTQRIELMRLMEHPAFTDEQRCTATARILAEADPTRLGRWLTNIMRHITQWEEHTLAEAARHNPHFTALEQAPE</sequence>
<proteinExistence type="predicted"/>
<name>A0A212UH43_9BACT</name>
<evidence type="ECO:0000313" key="1">
    <source>
        <dbReference type="EMBL" id="SNC77555.1"/>
    </source>
</evidence>
<dbReference type="AlphaFoldDB" id="A0A212UH43"/>
<protein>
    <submittedName>
        <fullName evidence="1">Uncharacterized protein</fullName>
    </submittedName>
</protein>
<gene>
    <name evidence="1" type="ORF">SAMN06265337_4145</name>
</gene>
<dbReference type="EMBL" id="FYEW01000004">
    <property type="protein sequence ID" value="SNC77555.1"/>
    <property type="molecule type" value="Genomic_DNA"/>
</dbReference>
<dbReference type="RefSeq" id="WP_088845546.1">
    <property type="nucleotide sequence ID" value="NZ_FYEW01000004.1"/>
</dbReference>
<keyword evidence="2" id="KW-1185">Reference proteome</keyword>